<sequence length="147" mass="16082">MRTINLWLQMVLTDSVMVAVLVTPDKIILNCLSQSQVEMTVKPTVTASYTLQLPAETEHPPSLTPTVTHTFPLGDSSSSSASDLDPADVREYYAGLRTAIAATRLKLGEELTAWRDAVGNKEAGKERKFKAAKEEEEGEEDEDEGEA</sequence>
<evidence type="ECO:0000313" key="4">
    <source>
        <dbReference type="Proteomes" id="UP000054217"/>
    </source>
</evidence>
<dbReference type="EMBL" id="KN831961">
    <property type="protein sequence ID" value="KIO07044.1"/>
    <property type="molecule type" value="Genomic_DNA"/>
</dbReference>
<proteinExistence type="predicted"/>
<keyword evidence="2" id="KW-0732">Signal</keyword>
<gene>
    <name evidence="3" type="ORF">M404DRAFT_998480</name>
</gene>
<evidence type="ECO:0008006" key="5">
    <source>
        <dbReference type="Google" id="ProtNLM"/>
    </source>
</evidence>
<feature type="region of interest" description="Disordered" evidence="1">
    <location>
        <begin position="56"/>
        <end position="84"/>
    </location>
</feature>
<feature type="chain" id="PRO_5002167943" description="EKC/KEOPS complex subunit GON7" evidence="2">
    <location>
        <begin position="20"/>
        <end position="147"/>
    </location>
</feature>
<dbReference type="OrthoDB" id="2553859at2759"/>
<reference evidence="4" key="2">
    <citation type="submission" date="2015-01" db="EMBL/GenBank/DDBJ databases">
        <title>Evolutionary Origins and Diversification of the Mycorrhizal Mutualists.</title>
        <authorList>
            <consortium name="DOE Joint Genome Institute"/>
            <consortium name="Mycorrhizal Genomics Consortium"/>
            <person name="Kohler A."/>
            <person name="Kuo A."/>
            <person name="Nagy L.G."/>
            <person name="Floudas D."/>
            <person name="Copeland A."/>
            <person name="Barry K.W."/>
            <person name="Cichocki N."/>
            <person name="Veneault-Fourrey C."/>
            <person name="LaButti K."/>
            <person name="Lindquist E.A."/>
            <person name="Lipzen A."/>
            <person name="Lundell T."/>
            <person name="Morin E."/>
            <person name="Murat C."/>
            <person name="Riley R."/>
            <person name="Ohm R."/>
            <person name="Sun H."/>
            <person name="Tunlid A."/>
            <person name="Henrissat B."/>
            <person name="Grigoriev I.V."/>
            <person name="Hibbett D.S."/>
            <person name="Martin F."/>
        </authorList>
    </citation>
    <scope>NUCLEOTIDE SEQUENCE [LARGE SCALE GENOMIC DNA]</scope>
    <source>
        <strain evidence="4">Marx 270</strain>
    </source>
</reference>
<feature type="signal peptide" evidence="2">
    <location>
        <begin position="1"/>
        <end position="19"/>
    </location>
</feature>
<feature type="region of interest" description="Disordered" evidence="1">
    <location>
        <begin position="115"/>
        <end position="147"/>
    </location>
</feature>
<feature type="compositionally biased region" description="Basic and acidic residues" evidence="1">
    <location>
        <begin position="115"/>
        <end position="133"/>
    </location>
</feature>
<feature type="compositionally biased region" description="Low complexity" evidence="1">
    <location>
        <begin position="72"/>
        <end position="84"/>
    </location>
</feature>
<evidence type="ECO:0000256" key="1">
    <source>
        <dbReference type="SAM" id="MobiDB-lite"/>
    </source>
</evidence>
<dbReference type="Proteomes" id="UP000054217">
    <property type="component" value="Unassembled WGS sequence"/>
</dbReference>
<name>A0A0C3PGG7_PISTI</name>
<dbReference type="InParanoid" id="A0A0C3PGG7"/>
<feature type="compositionally biased region" description="Acidic residues" evidence="1">
    <location>
        <begin position="134"/>
        <end position="147"/>
    </location>
</feature>
<dbReference type="AlphaFoldDB" id="A0A0C3PGG7"/>
<organism evidence="3 4">
    <name type="scientific">Pisolithus tinctorius Marx 270</name>
    <dbReference type="NCBI Taxonomy" id="870435"/>
    <lineage>
        <taxon>Eukaryota</taxon>
        <taxon>Fungi</taxon>
        <taxon>Dikarya</taxon>
        <taxon>Basidiomycota</taxon>
        <taxon>Agaricomycotina</taxon>
        <taxon>Agaricomycetes</taxon>
        <taxon>Agaricomycetidae</taxon>
        <taxon>Boletales</taxon>
        <taxon>Sclerodermatineae</taxon>
        <taxon>Pisolithaceae</taxon>
        <taxon>Pisolithus</taxon>
    </lineage>
</organism>
<protein>
    <recommendedName>
        <fullName evidence="5">EKC/KEOPS complex subunit GON7</fullName>
    </recommendedName>
</protein>
<keyword evidence="4" id="KW-1185">Reference proteome</keyword>
<evidence type="ECO:0000256" key="2">
    <source>
        <dbReference type="SAM" id="SignalP"/>
    </source>
</evidence>
<evidence type="ECO:0000313" key="3">
    <source>
        <dbReference type="EMBL" id="KIO07044.1"/>
    </source>
</evidence>
<reference evidence="3 4" key="1">
    <citation type="submission" date="2014-04" db="EMBL/GenBank/DDBJ databases">
        <authorList>
            <consortium name="DOE Joint Genome Institute"/>
            <person name="Kuo A."/>
            <person name="Kohler A."/>
            <person name="Costa M.D."/>
            <person name="Nagy L.G."/>
            <person name="Floudas D."/>
            <person name="Copeland A."/>
            <person name="Barry K.W."/>
            <person name="Cichocki N."/>
            <person name="Veneault-Fourrey C."/>
            <person name="LaButti K."/>
            <person name="Lindquist E.A."/>
            <person name="Lipzen A."/>
            <person name="Lundell T."/>
            <person name="Morin E."/>
            <person name="Murat C."/>
            <person name="Sun H."/>
            <person name="Tunlid A."/>
            <person name="Henrissat B."/>
            <person name="Grigoriev I.V."/>
            <person name="Hibbett D.S."/>
            <person name="Martin F."/>
            <person name="Nordberg H.P."/>
            <person name="Cantor M.N."/>
            <person name="Hua S.X."/>
        </authorList>
    </citation>
    <scope>NUCLEOTIDE SEQUENCE [LARGE SCALE GENOMIC DNA]</scope>
    <source>
        <strain evidence="3 4">Marx 270</strain>
    </source>
</reference>
<accession>A0A0C3PGG7</accession>
<dbReference type="HOGENOM" id="CLU_148177_0_0_1"/>